<reference evidence="3" key="1">
    <citation type="submission" date="2022-06" db="EMBL/GenBank/DDBJ databases">
        <title>PHB producers.</title>
        <authorList>
            <person name="Besaury L."/>
        </authorList>
    </citation>
    <scope>NUCLEOTIDE SEQUENCE</scope>
    <source>
        <strain evidence="3 4">SEWS6</strain>
    </source>
</reference>
<organism evidence="3 5">
    <name type="scientific">Paraburkholderia madseniana</name>
    <dbReference type="NCBI Taxonomy" id="2599607"/>
    <lineage>
        <taxon>Bacteria</taxon>
        <taxon>Pseudomonadati</taxon>
        <taxon>Pseudomonadota</taxon>
        <taxon>Betaproteobacteria</taxon>
        <taxon>Burkholderiales</taxon>
        <taxon>Burkholderiaceae</taxon>
        <taxon>Paraburkholderia</taxon>
    </lineage>
</organism>
<dbReference type="Proteomes" id="UP001209412">
    <property type="component" value="Unassembled WGS sequence"/>
</dbReference>
<accession>A0AAP5BDQ0</accession>
<evidence type="ECO:0000313" key="3">
    <source>
        <dbReference type="EMBL" id="MDQ6408079.1"/>
    </source>
</evidence>
<evidence type="ECO:0000259" key="1">
    <source>
        <dbReference type="PROSITE" id="PS01124"/>
    </source>
</evidence>
<proteinExistence type="predicted"/>
<dbReference type="EMBL" id="JAMXWF010000008">
    <property type="protein sequence ID" value="MDQ6408079.1"/>
    <property type="molecule type" value="Genomic_DNA"/>
</dbReference>
<evidence type="ECO:0000313" key="5">
    <source>
        <dbReference type="Proteomes" id="UP001242288"/>
    </source>
</evidence>
<dbReference type="Proteomes" id="UP001242288">
    <property type="component" value="Unassembled WGS sequence"/>
</dbReference>
<sequence>MRYRDGSVVSVGLSVGYDSASQFSREYRRMFGASSGKDAERLRGTSALQQAII</sequence>
<dbReference type="EMBL" id="JAPKHW010000008">
    <property type="protein sequence ID" value="MCX4146253.1"/>
    <property type="molecule type" value="Genomic_DNA"/>
</dbReference>
<dbReference type="PANTHER" id="PTHR43436">
    <property type="entry name" value="ARAC-FAMILY TRANSCRIPTIONAL REGULATOR"/>
    <property type="match status" value="1"/>
</dbReference>
<keyword evidence="4" id="KW-1185">Reference proteome</keyword>
<evidence type="ECO:0000313" key="4">
    <source>
        <dbReference type="Proteomes" id="UP001209412"/>
    </source>
</evidence>
<dbReference type="PROSITE" id="PS01124">
    <property type="entry name" value="HTH_ARAC_FAMILY_2"/>
    <property type="match status" value="1"/>
</dbReference>
<protein>
    <recommendedName>
        <fullName evidence="1">HTH araC/xylS-type domain-containing protein</fullName>
    </recommendedName>
</protein>
<comment type="caution">
    <text evidence="3">The sequence shown here is derived from an EMBL/GenBank/DDBJ whole genome shotgun (WGS) entry which is preliminary data.</text>
</comment>
<dbReference type="AlphaFoldDB" id="A0AAP5BDQ0"/>
<dbReference type="InterPro" id="IPR018060">
    <property type="entry name" value="HTH_AraC"/>
</dbReference>
<dbReference type="GO" id="GO:0043565">
    <property type="term" value="F:sequence-specific DNA binding"/>
    <property type="evidence" value="ECO:0007669"/>
    <property type="project" value="InterPro"/>
</dbReference>
<evidence type="ECO:0000313" key="2">
    <source>
        <dbReference type="EMBL" id="MCX4146253.1"/>
    </source>
</evidence>
<dbReference type="GO" id="GO:0003700">
    <property type="term" value="F:DNA-binding transcription factor activity"/>
    <property type="evidence" value="ECO:0007669"/>
    <property type="project" value="InterPro"/>
</dbReference>
<feature type="domain" description="HTH araC/xylS-type" evidence="1">
    <location>
        <begin position="1"/>
        <end position="41"/>
    </location>
</feature>
<dbReference type="PANTHER" id="PTHR43436:SF1">
    <property type="entry name" value="TRANSCRIPTIONAL REGULATORY PROTEIN"/>
    <property type="match status" value="1"/>
</dbReference>
<gene>
    <name evidence="3" type="ORF">NIE36_12800</name>
    <name evidence="2" type="ORF">OSB80_12835</name>
</gene>
<dbReference type="RefSeq" id="WP_216674815.1">
    <property type="nucleotide sequence ID" value="NZ_JAMXWF010000008.1"/>
</dbReference>
<name>A0AAP5BDQ0_9BURK</name>